<dbReference type="EMBL" id="KL142394">
    <property type="protein sequence ID" value="KDR71160.1"/>
    <property type="molecule type" value="Genomic_DNA"/>
</dbReference>
<dbReference type="Pfam" id="PF26632">
    <property type="entry name" value="DUF8205"/>
    <property type="match status" value="1"/>
</dbReference>
<protein>
    <recommendedName>
        <fullName evidence="1">DUF8205 domain-containing protein</fullName>
    </recommendedName>
</protein>
<evidence type="ECO:0000313" key="3">
    <source>
        <dbReference type="Proteomes" id="UP000027222"/>
    </source>
</evidence>
<feature type="domain" description="DUF8205" evidence="1">
    <location>
        <begin position="31"/>
        <end position="117"/>
    </location>
</feature>
<dbReference type="STRING" id="685588.A0A067SJM5"/>
<evidence type="ECO:0000313" key="2">
    <source>
        <dbReference type="EMBL" id="KDR71160.1"/>
    </source>
</evidence>
<sequence length="219" mass="24106">MLGSQCKTVWYCSKDPTRSVHKKGCKETSSSIPKILSGFVANPLLHHHLQLLFIIEYKLHETPRPDTVFLARCDVAIEPADMSYIMQLVLGRLSPAEEAKGTEGMLQVKAFVPTSAPVLVNTDADAGAEVDPVCLELWKNTKKGQKDAQVGVVDFKVRGVEQTMPFGVLISDDAIARMRAGAGFEMHSALLGARTVPLSCTACFEWVFCFAFRRFLMGL</sequence>
<reference evidence="3" key="1">
    <citation type="journal article" date="2014" name="Proc. Natl. Acad. Sci. U.S.A.">
        <title>Extensive sampling of basidiomycete genomes demonstrates inadequacy of the white-rot/brown-rot paradigm for wood decay fungi.</title>
        <authorList>
            <person name="Riley R."/>
            <person name="Salamov A.A."/>
            <person name="Brown D.W."/>
            <person name="Nagy L.G."/>
            <person name="Floudas D."/>
            <person name="Held B.W."/>
            <person name="Levasseur A."/>
            <person name="Lombard V."/>
            <person name="Morin E."/>
            <person name="Otillar R."/>
            <person name="Lindquist E.A."/>
            <person name="Sun H."/>
            <person name="LaButti K.M."/>
            <person name="Schmutz J."/>
            <person name="Jabbour D."/>
            <person name="Luo H."/>
            <person name="Baker S.E."/>
            <person name="Pisabarro A.G."/>
            <person name="Walton J.D."/>
            <person name="Blanchette R.A."/>
            <person name="Henrissat B."/>
            <person name="Martin F."/>
            <person name="Cullen D."/>
            <person name="Hibbett D.S."/>
            <person name="Grigoriev I.V."/>
        </authorList>
    </citation>
    <scope>NUCLEOTIDE SEQUENCE [LARGE SCALE GENOMIC DNA]</scope>
    <source>
        <strain evidence="3">CBS 339.88</strain>
    </source>
</reference>
<dbReference type="HOGENOM" id="CLU_060143_1_0_1"/>
<dbReference type="Proteomes" id="UP000027222">
    <property type="component" value="Unassembled WGS sequence"/>
</dbReference>
<dbReference type="InterPro" id="IPR058518">
    <property type="entry name" value="DUF8205"/>
</dbReference>
<dbReference type="AlphaFoldDB" id="A0A067SJM5"/>
<name>A0A067SJM5_GALM3</name>
<dbReference type="OrthoDB" id="5231159at2759"/>
<accession>A0A067SJM5</accession>
<evidence type="ECO:0000259" key="1">
    <source>
        <dbReference type="Pfam" id="PF26632"/>
    </source>
</evidence>
<organism evidence="2 3">
    <name type="scientific">Galerina marginata (strain CBS 339.88)</name>
    <dbReference type="NCBI Taxonomy" id="685588"/>
    <lineage>
        <taxon>Eukaryota</taxon>
        <taxon>Fungi</taxon>
        <taxon>Dikarya</taxon>
        <taxon>Basidiomycota</taxon>
        <taxon>Agaricomycotina</taxon>
        <taxon>Agaricomycetes</taxon>
        <taxon>Agaricomycetidae</taxon>
        <taxon>Agaricales</taxon>
        <taxon>Agaricineae</taxon>
        <taxon>Strophariaceae</taxon>
        <taxon>Galerina</taxon>
    </lineage>
</organism>
<keyword evidence="3" id="KW-1185">Reference proteome</keyword>
<proteinExistence type="predicted"/>
<gene>
    <name evidence="2" type="ORF">GALMADRAFT_75292</name>
</gene>